<feature type="region of interest" description="Disordered" evidence="1">
    <location>
        <begin position="10"/>
        <end position="30"/>
    </location>
</feature>
<dbReference type="Pfam" id="PF00300">
    <property type="entry name" value="His_Phos_1"/>
    <property type="match status" value="1"/>
</dbReference>
<evidence type="ECO:0000256" key="1">
    <source>
        <dbReference type="SAM" id="MobiDB-lite"/>
    </source>
</evidence>
<organism evidence="2 3">
    <name type="scientific">Mycobacterium paraffinicum</name>
    <dbReference type="NCBI Taxonomy" id="53378"/>
    <lineage>
        <taxon>Bacteria</taxon>
        <taxon>Bacillati</taxon>
        <taxon>Actinomycetota</taxon>
        <taxon>Actinomycetes</taxon>
        <taxon>Mycobacteriales</taxon>
        <taxon>Mycobacteriaceae</taxon>
        <taxon>Mycobacterium</taxon>
    </lineage>
</organism>
<evidence type="ECO:0000313" key="3">
    <source>
        <dbReference type="Proteomes" id="UP000186438"/>
    </source>
</evidence>
<keyword evidence="3" id="KW-1185">Reference proteome</keyword>
<dbReference type="Gene3D" id="3.40.50.1240">
    <property type="entry name" value="Phosphoglycerate mutase-like"/>
    <property type="match status" value="1"/>
</dbReference>
<protein>
    <submittedName>
        <fullName evidence="2">Histidine phosphatase family protein</fullName>
    </submittedName>
</protein>
<dbReference type="EMBL" id="MPNT01000001">
    <property type="protein sequence ID" value="OJZ76052.1"/>
    <property type="molecule type" value="Genomic_DNA"/>
</dbReference>
<comment type="caution">
    <text evidence="2">The sequence shown here is derived from an EMBL/GenBank/DDBJ whole genome shotgun (WGS) entry which is preliminary data.</text>
</comment>
<evidence type="ECO:0000313" key="2">
    <source>
        <dbReference type="EMBL" id="OJZ76052.1"/>
    </source>
</evidence>
<dbReference type="SUPFAM" id="SSF53254">
    <property type="entry name" value="Phosphoglycerate mutase-like"/>
    <property type="match status" value="1"/>
</dbReference>
<name>A0A1Q4I249_9MYCO</name>
<reference evidence="2 3" key="1">
    <citation type="submission" date="2016-11" db="EMBL/GenBank/DDBJ databases">
        <title>Genome sequences of unsequenced Mycobacteria.</title>
        <authorList>
            <person name="Greninger A.L."/>
            <person name="Fang F."/>
            <person name="Jerome K.R."/>
        </authorList>
    </citation>
    <scope>NUCLEOTIDE SEQUENCE [LARGE SCALE GENOMIC DNA]</scope>
    <source>
        <strain evidence="2 3">M11</strain>
    </source>
</reference>
<dbReference type="InterPro" id="IPR029033">
    <property type="entry name" value="His_PPase_superfam"/>
</dbReference>
<proteinExistence type="predicted"/>
<dbReference type="RefSeq" id="WP_073870176.1">
    <property type="nucleotide sequence ID" value="NZ_MPNT01000001.1"/>
</dbReference>
<dbReference type="AlphaFoldDB" id="A0A1Q4I249"/>
<accession>A0A1Q4I249</accession>
<gene>
    <name evidence="2" type="ORF">BRW65_00965</name>
</gene>
<dbReference type="STRING" id="53378.BRW65_00965"/>
<dbReference type="Proteomes" id="UP000186438">
    <property type="component" value="Unassembled WGS sequence"/>
</dbReference>
<dbReference type="CDD" id="cd07067">
    <property type="entry name" value="HP_PGM_like"/>
    <property type="match status" value="1"/>
</dbReference>
<dbReference type="OrthoDB" id="5241674at2"/>
<sequence length="194" mass="21234">MQLLLIRNAKPQSGAGAGSEPNLSYDGNEQTRRLPDALSKFSLARIVSSPQLQAVQTAAPVADQLGMSIDIDERFAEYDYGLANTRSVEQAADRQLPGDAPAKKFVDRVKAAVDDVIAAGEHDQTVAVFTHSGVINVMVHTVLKTEQLFSVQPDYASVTRLLVSEDAGLSLASLNVTDHVWDLLYRTQWWSEEH</sequence>
<dbReference type="InterPro" id="IPR013078">
    <property type="entry name" value="His_Pase_superF_clade-1"/>
</dbReference>